<feature type="transmembrane region" description="Helical" evidence="9">
    <location>
        <begin position="633"/>
        <end position="654"/>
    </location>
</feature>
<accession>A0A6A6TGE7</accession>
<feature type="transmembrane region" description="Helical" evidence="9">
    <location>
        <begin position="369"/>
        <end position="388"/>
    </location>
</feature>
<dbReference type="Pfam" id="PF01490">
    <property type="entry name" value="Aa_trans"/>
    <property type="match status" value="1"/>
</dbReference>
<feature type="region of interest" description="Disordered" evidence="8">
    <location>
        <begin position="106"/>
        <end position="171"/>
    </location>
</feature>
<dbReference type="EMBL" id="MU004310">
    <property type="protein sequence ID" value="KAF2658970.1"/>
    <property type="molecule type" value="Genomic_DNA"/>
</dbReference>
<evidence type="ECO:0000256" key="2">
    <source>
        <dbReference type="ARBA" id="ARBA00008066"/>
    </source>
</evidence>
<feature type="transmembrane region" description="Helical" evidence="9">
    <location>
        <begin position="516"/>
        <end position="535"/>
    </location>
</feature>
<feature type="domain" description="Amino acid transporter transmembrane" evidence="10">
    <location>
        <begin position="256"/>
        <end position="652"/>
    </location>
</feature>
<protein>
    <recommendedName>
        <fullName evidence="10">Amino acid transporter transmembrane domain-containing protein</fullName>
    </recommendedName>
</protein>
<dbReference type="Proteomes" id="UP000799324">
    <property type="component" value="Unassembled WGS sequence"/>
</dbReference>
<evidence type="ECO:0000256" key="7">
    <source>
        <dbReference type="ARBA" id="ARBA00023136"/>
    </source>
</evidence>
<evidence type="ECO:0000313" key="11">
    <source>
        <dbReference type="EMBL" id="KAF2658970.1"/>
    </source>
</evidence>
<comment type="similarity">
    <text evidence="2">Belongs to the amino acid/polyamine transporter 2 family.</text>
</comment>
<evidence type="ECO:0000256" key="6">
    <source>
        <dbReference type="ARBA" id="ARBA00022989"/>
    </source>
</evidence>
<evidence type="ECO:0000256" key="9">
    <source>
        <dbReference type="SAM" id="Phobius"/>
    </source>
</evidence>
<keyword evidence="5" id="KW-0029">Amino-acid transport</keyword>
<feature type="compositionally biased region" description="Basic and acidic residues" evidence="8">
    <location>
        <begin position="29"/>
        <end position="39"/>
    </location>
</feature>
<evidence type="ECO:0000256" key="1">
    <source>
        <dbReference type="ARBA" id="ARBA00004141"/>
    </source>
</evidence>
<evidence type="ECO:0000256" key="8">
    <source>
        <dbReference type="SAM" id="MobiDB-lite"/>
    </source>
</evidence>
<feature type="transmembrane region" description="Helical" evidence="9">
    <location>
        <begin position="263"/>
        <end position="282"/>
    </location>
</feature>
<feature type="transmembrane region" description="Helical" evidence="9">
    <location>
        <begin position="574"/>
        <end position="594"/>
    </location>
</feature>
<evidence type="ECO:0000256" key="4">
    <source>
        <dbReference type="ARBA" id="ARBA00022692"/>
    </source>
</evidence>
<feature type="transmembrane region" description="Helical" evidence="9">
    <location>
        <begin position="477"/>
        <end position="496"/>
    </location>
</feature>
<evidence type="ECO:0000313" key="12">
    <source>
        <dbReference type="Proteomes" id="UP000799324"/>
    </source>
</evidence>
<dbReference type="PANTHER" id="PTHR22950:SF692">
    <property type="entry name" value="TRANSMEMBRANE AMINO ACID TRANSPORTER FAMILY PROTEIN"/>
    <property type="match status" value="1"/>
</dbReference>
<feature type="transmembrane region" description="Helical" evidence="9">
    <location>
        <begin position="335"/>
        <end position="357"/>
    </location>
</feature>
<name>A0A6A6TGE7_9PLEO</name>
<keyword evidence="3" id="KW-0813">Transport</keyword>
<keyword evidence="12" id="KW-1185">Reference proteome</keyword>
<feature type="transmembrane region" description="Helical" evidence="9">
    <location>
        <begin position="600"/>
        <end position="621"/>
    </location>
</feature>
<dbReference type="AlphaFoldDB" id="A0A6A6TGE7"/>
<feature type="transmembrane region" description="Helical" evidence="9">
    <location>
        <begin position="435"/>
        <end position="456"/>
    </location>
</feature>
<reference evidence="11" key="1">
    <citation type="journal article" date="2020" name="Stud. Mycol.">
        <title>101 Dothideomycetes genomes: a test case for predicting lifestyles and emergence of pathogens.</title>
        <authorList>
            <person name="Haridas S."/>
            <person name="Albert R."/>
            <person name="Binder M."/>
            <person name="Bloem J."/>
            <person name="Labutti K."/>
            <person name="Salamov A."/>
            <person name="Andreopoulos B."/>
            <person name="Baker S."/>
            <person name="Barry K."/>
            <person name="Bills G."/>
            <person name="Bluhm B."/>
            <person name="Cannon C."/>
            <person name="Castanera R."/>
            <person name="Culley D."/>
            <person name="Daum C."/>
            <person name="Ezra D."/>
            <person name="Gonzalez J."/>
            <person name="Henrissat B."/>
            <person name="Kuo A."/>
            <person name="Liang C."/>
            <person name="Lipzen A."/>
            <person name="Lutzoni F."/>
            <person name="Magnuson J."/>
            <person name="Mondo S."/>
            <person name="Nolan M."/>
            <person name="Ohm R."/>
            <person name="Pangilinan J."/>
            <person name="Park H.-J."/>
            <person name="Ramirez L."/>
            <person name="Alfaro M."/>
            <person name="Sun H."/>
            <person name="Tritt A."/>
            <person name="Yoshinaga Y."/>
            <person name="Zwiers L.-H."/>
            <person name="Turgeon B."/>
            <person name="Goodwin S."/>
            <person name="Spatafora J."/>
            <person name="Crous P."/>
            <person name="Grigoriev I."/>
        </authorList>
    </citation>
    <scope>NUCLEOTIDE SEQUENCE</scope>
    <source>
        <strain evidence="11">CBS 122681</strain>
    </source>
</reference>
<feature type="transmembrane region" description="Helical" evidence="9">
    <location>
        <begin position="395"/>
        <end position="415"/>
    </location>
</feature>
<comment type="subcellular location">
    <subcellularLocation>
        <location evidence="1">Membrane</location>
        <topology evidence="1">Multi-pass membrane protein</topology>
    </subcellularLocation>
</comment>
<organism evidence="11 12">
    <name type="scientific">Lophiostoma macrostomum CBS 122681</name>
    <dbReference type="NCBI Taxonomy" id="1314788"/>
    <lineage>
        <taxon>Eukaryota</taxon>
        <taxon>Fungi</taxon>
        <taxon>Dikarya</taxon>
        <taxon>Ascomycota</taxon>
        <taxon>Pezizomycotina</taxon>
        <taxon>Dothideomycetes</taxon>
        <taxon>Pleosporomycetidae</taxon>
        <taxon>Pleosporales</taxon>
        <taxon>Lophiostomataceae</taxon>
        <taxon>Lophiostoma</taxon>
    </lineage>
</organism>
<sequence>MDIKGKQPSTWAEYDGAHRGSPESTTSRVHWDDLERRGSGESIVTTGGSPARHDSGDLRRRRSSMSMRVRALGDAGGVNSINNFARSWQRAAGFVEITPVRPSFRIASEDEDEDEDGDFPRAGLSAPDHRSLLRAAFENEGRRPSDNAIVDEEHPHPTEETSLLSPAVEQRVNERRSRGESIFSIEPSLASPFGGSYGTSYGSLSAHVNESSMMHAGRLFKEQQMGQVADDSQEREPLLVKQIEEDGKVINVVVGQSTLPQTIFNSVNVLVGVGLLSLPLALKYSGWVIGMVFLAFSAISTGYTAKLLAKCLDVDNSLITFADLAYVSFGNRARIAVSILFSLELLAACVALVILFADSMDDLIPGWGVVAWKIVCGVLLIPLVFMPLRFLSFTSVLGVMCCFGITIAVWVDGLIKPDSPGSLRQPATQYLFPENWMTIPLSFGLLMSPWGGHSVFPNIYRDMRHPYRYRKGVNVTYIFTSLLDLGMACAGILMFGDTVRDEITSNIFLTPGYPRPISVFIAICIAIIPLTKIPLNARPITTTLEIVTGLDARSLAASSSLNGMSGLSRGLLKFALRIAILAVFVAIAIVFPSFDRIMTLLGSVACFSICIILPLAFHLKLFGKELGTLEKGVNWALIAVSSVMAVVSTVFAFFPKEMVGAA</sequence>
<dbReference type="OrthoDB" id="655540at2759"/>
<keyword evidence="6 9" id="KW-1133">Transmembrane helix</keyword>
<evidence type="ECO:0000256" key="5">
    <source>
        <dbReference type="ARBA" id="ARBA00022970"/>
    </source>
</evidence>
<keyword evidence="4 9" id="KW-0812">Transmembrane</keyword>
<dbReference type="PANTHER" id="PTHR22950">
    <property type="entry name" value="AMINO ACID TRANSPORTER"/>
    <property type="match status" value="1"/>
</dbReference>
<dbReference type="GO" id="GO:0015179">
    <property type="term" value="F:L-amino acid transmembrane transporter activity"/>
    <property type="evidence" value="ECO:0007669"/>
    <property type="project" value="TreeGrafter"/>
</dbReference>
<feature type="transmembrane region" description="Helical" evidence="9">
    <location>
        <begin position="288"/>
        <end position="309"/>
    </location>
</feature>
<feature type="region of interest" description="Disordered" evidence="8">
    <location>
        <begin position="1"/>
        <end position="65"/>
    </location>
</feature>
<keyword evidence="7 9" id="KW-0472">Membrane</keyword>
<proteinExistence type="inferred from homology"/>
<feature type="compositionally biased region" description="Basic and acidic residues" evidence="8">
    <location>
        <begin position="127"/>
        <end position="159"/>
    </location>
</feature>
<evidence type="ECO:0000259" key="10">
    <source>
        <dbReference type="Pfam" id="PF01490"/>
    </source>
</evidence>
<dbReference type="InterPro" id="IPR013057">
    <property type="entry name" value="AA_transpt_TM"/>
</dbReference>
<dbReference type="GO" id="GO:0005774">
    <property type="term" value="C:vacuolar membrane"/>
    <property type="evidence" value="ECO:0007669"/>
    <property type="project" value="TreeGrafter"/>
</dbReference>
<gene>
    <name evidence="11" type="ORF">K491DRAFT_223477</name>
</gene>
<evidence type="ECO:0000256" key="3">
    <source>
        <dbReference type="ARBA" id="ARBA00022448"/>
    </source>
</evidence>